<protein>
    <submittedName>
        <fullName evidence="6">Beta-xylosidase</fullName>
    </submittedName>
</protein>
<dbReference type="CDD" id="cd08981">
    <property type="entry name" value="GH43_Bt1873-like"/>
    <property type="match status" value="1"/>
</dbReference>
<dbReference type="EMBL" id="JAGGLT010000003">
    <property type="protein sequence ID" value="MBP2070969.1"/>
    <property type="molecule type" value="Genomic_DNA"/>
</dbReference>
<gene>
    <name evidence="6" type="ORF">J2Z80_000469</name>
</gene>
<sequence length="295" mass="34076">MIKRENIYIRDPFVVPAYEEKKYYLFGTTDINCWNNEKATGFDYYITSDLENFEGPFVAFRPDKSFIWDKNFWAPEIHEYNGKFYMFATFIADGRNRGTQILVSEKITGPYIPWSIEPVTPNDWMCLDGTLFIDEAGQPWIVFCHEWVQIYDGEICAARLSKDLRSTISEPITLFRASDAKWTRSIKIINNHECYVTDGPFVYRSSNGELYMIWSSFIENNVYAVGVAYSKSGNIVGPWVNKEIPIFSNDGGHGMIFKTFEGKLTLAIHAPNKRGKERPLFLQIDESTLDCENLS</sequence>
<dbReference type="RefSeq" id="WP_209452932.1">
    <property type="nucleotide sequence ID" value="NZ_JAGGLT010000003.1"/>
</dbReference>
<evidence type="ECO:0000256" key="2">
    <source>
        <dbReference type="ARBA" id="ARBA00009865"/>
    </source>
</evidence>
<dbReference type="Gene3D" id="2.115.10.20">
    <property type="entry name" value="Glycosyl hydrolase domain, family 43"/>
    <property type="match status" value="1"/>
</dbReference>
<keyword evidence="4 5" id="KW-0326">Glycosidase</keyword>
<dbReference type="InterPro" id="IPR023296">
    <property type="entry name" value="Glyco_hydro_beta-prop_sf"/>
</dbReference>
<dbReference type="InterPro" id="IPR050727">
    <property type="entry name" value="GH43_arabinanases"/>
</dbReference>
<dbReference type="Pfam" id="PF04616">
    <property type="entry name" value="Glyco_hydro_43"/>
    <property type="match status" value="1"/>
</dbReference>
<evidence type="ECO:0000256" key="1">
    <source>
        <dbReference type="ARBA" id="ARBA00004834"/>
    </source>
</evidence>
<dbReference type="SUPFAM" id="SSF75005">
    <property type="entry name" value="Arabinanase/levansucrase/invertase"/>
    <property type="match status" value="1"/>
</dbReference>
<evidence type="ECO:0000256" key="3">
    <source>
        <dbReference type="ARBA" id="ARBA00022801"/>
    </source>
</evidence>
<dbReference type="InterPro" id="IPR006710">
    <property type="entry name" value="Glyco_hydro_43"/>
</dbReference>
<dbReference type="PANTHER" id="PTHR43301:SF3">
    <property type="entry name" value="ARABINAN ENDO-1,5-ALPHA-L-ARABINOSIDASE A-RELATED"/>
    <property type="match status" value="1"/>
</dbReference>
<evidence type="ECO:0000256" key="4">
    <source>
        <dbReference type="ARBA" id="ARBA00023295"/>
    </source>
</evidence>
<evidence type="ECO:0000313" key="6">
    <source>
        <dbReference type="EMBL" id="MBP2070969.1"/>
    </source>
</evidence>
<comment type="caution">
    <text evidence="6">The sequence shown here is derived from an EMBL/GenBank/DDBJ whole genome shotgun (WGS) entry which is preliminary data.</text>
</comment>
<evidence type="ECO:0000313" key="7">
    <source>
        <dbReference type="Proteomes" id="UP001166402"/>
    </source>
</evidence>
<reference evidence="6" key="1">
    <citation type="submission" date="2021-03" db="EMBL/GenBank/DDBJ databases">
        <title>Genomic Encyclopedia of Type Strains, Phase IV (KMG-IV): sequencing the most valuable type-strain genomes for metagenomic binning, comparative biology and taxonomic classification.</title>
        <authorList>
            <person name="Goeker M."/>
        </authorList>
    </citation>
    <scope>NUCLEOTIDE SEQUENCE</scope>
    <source>
        <strain evidence="6">DSM 101588</strain>
    </source>
</reference>
<dbReference type="PANTHER" id="PTHR43301">
    <property type="entry name" value="ARABINAN ENDO-1,5-ALPHA-L-ARABINOSIDASE"/>
    <property type="match status" value="1"/>
</dbReference>
<keyword evidence="7" id="KW-1185">Reference proteome</keyword>
<comment type="pathway">
    <text evidence="1">Glycan metabolism; L-arabinan degradation.</text>
</comment>
<dbReference type="Proteomes" id="UP001166402">
    <property type="component" value="Unassembled WGS sequence"/>
</dbReference>
<accession>A0ABS4NCP1</accession>
<evidence type="ECO:0000256" key="5">
    <source>
        <dbReference type="RuleBase" id="RU361187"/>
    </source>
</evidence>
<comment type="similarity">
    <text evidence="2 5">Belongs to the glycosyl hydrolase 43 family.</text>
</comment>
<name>A0ABS4NCP1_9THEO</name>
<keyword evidence="3 5" id="KW-0378">Hydrolase</keyword>
<proteinExistence type="inferred from homology"/>
<organism evidence="6 7">
    <name type="scientific">Thermoanaerobacterium butyriciformans</name>
    <dbReference type="NCBI Taxonomy" id="1702242"/>
    <lineage>
        <taxon>Bacteria</taxon>
        <taxon>Bacillati</taxon>
        <taxon>Bacillota</taxon>
        <taxon>Clostridia</taxon>
        <taxon>Thermoanaerobacterales</taxon>
        <taxon>Thermoanaerobacteraceae</taxon>
        <taxon>Thermoanaerobacterium</taxon>
    </lineage>
</organism>